<evidence type="ECO:0000259" key="5">
    <source>
        <dbReference type="Pfam" id="PF00150"/>
    </source>
</evidence>
<dbReference type="AlphaFoldDB" id="A0AAV7EBM0"/>
<dbReference type="Gene3D" id="2.80.10.50">
    <property type="match status" value="1"/>
</dbReference>
<accession>A0AAV7EBM0</accession>
<dbReference type="GO" id="GO:0004553">
    <property type="term" value="F:hydrolase activity, hydrolyzing O-glycosyl compounds"/>
    <property type="evidence" value="ECO:0007669"/>
    <property type="project" value="InterPro"/>
</dbReference>
<dbReference type="Pfam" id="PF00150">
    <property type="entry name" value="Cellulase"/>
    <property type="match status" value="1"/>
</dbReference>
<gene>
    <name evidence="6" type="ORF">H6P81_011638</name>
</gene>
<dbReference type="InterPro" id="IPR035992">
    <property type="entry name" value="Ricin_B-like_lectins"/>
</dbReference>
<reference evidence="6 7" key="1">
    <citation type="submission" date="2021-07" db="EMBL/GenBank/DDBJ databases">
        <title>The Aristolochia fimbriata genome: insights into angiosperm evolution, floral development and chemical biosynthesis.</title>
        <authorList>
            <person name="Jiao Y."/>
        </authorList>
    </citation>
    <scope>NUCLEOTIDE SEQUENCE [LARGE SCALE GENOMIC DNA]</scope>
    <source>
        <strain evidence="6">IBCAS-2021</strain>
        <tissue evidence="6">Leaf</tissue>
    </source>
</reference>
<evidence type="ECO:0000313" key="7">
    <source>
        <dbReference type="Proteomes" id="UP000825729"/>
    </source>
</evidence>
<proteinExistence type="inferred from homology"/>
<dbReference type="SUPFAM" id="SSF50370">
    <property type="entry name" value="Ricin B-like lectins"/>
    <property type="match status" value="1"/>
</dbReference>
<comment type="caution">
    <text evidence="6">The sequence shown here is derived from an EMBL/GenBank/DDBJ whole genome shotgun (WGS) entry which is preliminary data.</text>
</comment>
<keyword evidence="3 4" id="KW-0326">Glycosidase</keyword>
<dbReference type="SUPFAM" id="SSF51445">
    <property type="entry name" value="(Trans)glycosidases"/>
    <property type="match status" value="1"/>
</dbReference>
<protein>
    <recommendedName>
        <fullName evidence="5">Glycoside hydrolase family 5 domain-containing protein</fullName>
    </recommendedName>
</protein>
<dbReference type="GO" id="GO:0000272">
    <property type="term" value="P:polysaccharide catabolic process"/>
    <property type="evidence" value="ECO:0007669"/>
    <property type="project" value="InterPro"/>
</dbReference>
<evidence type="ECO:0000256" key="1">
    <source>
        <dbReference type="ARBA" id="ARBA00005641"/>
    </source>
</evidence>
<comment type="similarity">
    <text evidence="1 4">Belongs to the glycosyl hydrolase 5 (cellulase A) family.</text>
</comment>
<evidence type="ECO:0000256" key="4">
    <source>
        <dbReference type="RuleBase" id="RU361153"/>
    </source>
</evidence>
<sequence length="513" mass="56588">MESMVPEGLNKQPVDVIASRIAALGFNCVRLTWATFMFTNSTYGQRTVTDSFLGLGLNKTLVEIAAHNPSLLSLTVLDAQKAVVDALGKAGVMVVLDNHVSLPQWCCAENDGNGFFGDIYFDPKVWKRGLRIVAGRYRGNPAVVGVGLRNELRGPHQSQPVWYQNVKRGVRAIHKANPDVLAMVSGMSYGTDLSFLLQKPLHPDNSTSLEKKIVYEAHWYSFTNGKHNDWSNFSPTWVCADLTATFEKMIGAPVAAMNAPLFIGEFGIDFRALNRGDLRFLPCFNKLAAERDLDWAIWALQATYYRRNDIVDMEETFGVLDQTWYQTKDLNFMTKYRLLQDTLQVVVPSTGTTTNNAASQYYIIYHPWTGLCLQASKDQSTVQLSDCKDRSRWSYESEGTPIKLVGTNLCLRSSGGGGGGGGNTPPATLSSNCTDLPSKWSQVPSGFKVQIATTDEAGALQCLDYYANSTNSSSPTPTSASVFTRQCVCLEGKLCYDSNPQSQWFLLISSNIA</sequence>
<dbReference type="InterPro" id="IPR017853">
    <property type="entry name" value="GH"/>
</dbReference>
<evidence type="ECO:0000313" key="6">
    <source>
        <dbReference type="EMBL" id="KAG9445510.1"/>
    </source>
</evidence>
<evidence type="ECO:0000256" key="3">
    <source>
        <dbReference type="ARBA" id="ARBA00023295"/>
    </source>
</evidence>
<dbReference type="Gene3D" id="3.20.20.80">
    <property type="entry name" value="Glycosidases"/>
    <property type="match status" value="1"/>
</dbReference>
<dbReference type="PANTHER" id="PTHR31263">
    <property type="entry name" value="CELLULASE FAMILY PROTEIN (AFU_ORTHOLOGUE AFUA_5G14560)"/>
    <property type="match status" value="1"/>
</dbReference>
<keyword evidence="7" id="KW-1185">Reference proteome</keyword>
<organism evidence="6 7">
    <name type="scientific">Aristolochia fimbriata</name>
    <name type="common">White veined hardy Dutchman's pipe vine</name>
    <dbReference type="NCBI Taxonomy" id="158543"/>
    <lineage>
        <taxon>Eukaryota</taxon>
        <taxon>Viridiplantae</taxon>
        <taxon>Streptophyta</taxon>
        <taxon>Embryophyta</taxon>
        <taxon>Tracheophyta</taxon>
        <taxon>Spermatophyta</taxon>
        <taxon>Magnoliopsida</taxon>
        <taxon>Magnoliidae</taxon>
        <taxon>Piperales</taxon>
        <taxon>Aristolochiaceae</taxon>
        <taxon>Aristolochia</taxon>
    </lineage>
</organism>
<dbReference type="CDD" id="cd18773">
    <property type="entry name" value="PDC1_HK_sensor"/>
    <property type="match status" value="1"/>
</dbReference>
<name>A0AAV7EBM0_ARIFI</name>
<dbReference type="Proteomes" id="UP000825729">
    <property type="component" value="Unassembled WGS sequence"/>
</dbReference>
<feature type="domain" description="Glycoside hydrolase family 5" evidence="5">
    <location>
        <begin position="15"/>
        <end position="301"/>
    </location>
</feature>
<evidence type="ECO:0000256" key="2">
    <source>
        <dbReference type="ARBA" id="ARBA00022801"/>
    </source>
</evidence>
<dbReference type="PANTHER" id="PTHR31263:SF0">
    <property type="entry name" value="CELLULASE FAMILY PROTEIN (AFU_ORTHOLOGUE AFUA_5G14560)"/>
    <property type="match status" value="1"/>
</dbReference>
<dbReference type="EMBL" id="JAINDJ010000005">
    <property type="protein sequence ID" value="KAG9445510.1"/>
    <property type="molecule type" value="Genomic_DNA"/>
</dbReference>
<dbReference type="InterPro" id="IPR001547">
    <property type="entry name" value="Glyco_hydro_5"/>
</dbReference>
<dbReference type="PROSITE" id="PS50231">
    <property type="entry name" value="RICIN_B_LECTIN"/>
    <property type="match status" value="1"/>
</dbReference>
<keyword evidence="2 4" id="KW-0378">Hydrolase</keyword>